<dbReference type="EMBL" id="KR029610">
    <property type="protein sequence ID" value="AKH48862.1"/>
    <property type="molecule type" value="Genomic_DNA"/>
</dbReference>
<accession>A0A0F7LBZ9</accession>
<reference evidence="1" key="2">
    <citation type="submission" date="2015-03" db="EMBL/GenBank/DDBJ databases">
        <authorList>
            <person name="Chow C.-E.T."/>
            <person name="Winget D.M."/>
            <person name="White R.A.III."/>
            <person name="Hallam S.J."/>
            <person name="Suttle C.A."/>
        </authorList>
    </citation>
    <scope>NUCLEOTIDE SEQUENCE</scope>
    <source>
        <strain evidence="1">Oxic3_4</strain>
    </source>
</reference>
<protein>
    <submittedName>
        <fullName evidence="1">Major capsid protein</fullName>
    </submittedName>
</protein>
<reference evidence="1" key="1">
    <citation type="journal article" date="2015" name="Front. Microbiol.">
        <title>Combining genomic sequencing methods to explore viral diversity and reveal potential virus-host interactions.</title>
        <authorList>
            <person name="Chow C.E."/>
            <person name="Winget D.M."/>
            <person name="White R.A.III."/>
            <person name="Hallam S.J."/>
            <person name="Suttle C.A."/>
        </authorList>
    </citation>
    <scope>NUCLEOTIDE SEQUENCE</scope>
    <source>
        <strain evidence="1">Oxic3_4</strain>
    </source>
</reference>
<proteinExistence type="predicted"/>
<evidence type="ECO:0000313" key="1">
    <source>
        <dbReference type="EMBL" id="AKH48862.1"/>
    </source>
</evidence>
<name>A0A0F7LBZ9_9VIRU</name>
<sequence length="145" mass="16064">MLPTSMRRGGTASPLPLVTPPISFYLMASSLKRKVGLSQLIAGRCSRLRLNILSLIYASFSNETTRSPNNPRLLMEPGLQSMASRIAFSQTSPRNGSMIDNTQTSLLYEVDNLVTVLEDRGYSFEDIFDALDEYVELTGELVIGR</sequence>
<organism evidence="1">
    <name type="scientific">uncultured marine virus</name>
    <dbReference type="NCBI Taxonomy" id="186617"/>
    <lineage>
        <taxon>Viruses</taxon>
        <taxon>environmental samples</taxon>
    </lineage>
</organism>